<dbReference type="OrthoDB" id="1747252at2759"/>
<proteinExistence type="inferred from homology"/>
<gene>
    <name evidence="5" type="ORF">HYH03_000387</name>
</gene>
<dbReference type="PANTHER" id="PTHR36427:SF3">
    <property type="entry name" value="LARGE RIBOSOMAL SUBUNIT PROTEIN UL1M"/>
    <property type="match status" value="1"/>
</dbReference>
<dbReference type="PANTHER" id="PTHR36427">
    <property type="entry name" value="54S RIBOSOMAL PROTEIN L1, MITOCHONDRIAL"/>
    <property type="match status" value="1"/>
</dbReference>
<accession>A0A835YQA4</accession>
<reference evidence="5" key="1">
    <citation type="journal article" date="2020" name="bioRxiv">
        <title>Comparative genomics of Chlamydomonas.</title>
        <authorList>
            <person name="Craig R.J."/>
            <person name="Hasan A.R."/>
            <person name="Ness R.W."/>
            <person name="Keightley P.D."/>
        </authorList>
    </citation>
    <scope>NUCLEOTIDE SEQUENCE</scope>
    <source>
        <strain evidence="5">CCAP 11/70</strain>
    </source>
</reference>
<evidence type="ECO:0000313" key="6">
    <source>
        <dbReference type="Proteomes" id="UP000612055"/>
    </source>
</evidence>
<keyword evidence="3" id="KW-0687">Ribonucleoprotein</keyword>
<dbReference type="GO" id="GO:0005840">
    <property type="term" value="C:ribosome"/>
    <property type="evidence" value="ECO:0007669"/>
    <property type="project" value="UniProtKB-KW"/>
</dbReference>
<dbReference type="AlphaFoldDB" id="A0A835YQA4"/>
<dbReference type="InterPro" id="IPR028364">
    <property type="entry name" value="Ribosomal_uL1/biogenesis"/>
</dbReference>
<dbReference type="FunFam" id="3.40.50.790:FF:000001">
    <property type="entry name" value="50S ribosomal protein L1"/>
    <property type="match status" value="1"/>
</dbReference>
<evidence type="ECO:0000256" key="4">
    <source>
        <dbReference type="ARBA" id="ARBA00082680"/>
    </source>
</evidence>
<dbReference type="SUPFAM" id="SSF56808">
    <property type="entry name" value="Ribosomal protein L1"/>
    <property type="match status" value="1"/>
</dbReference>
<dbReference type="InterPro" id="IPR016095">
    <property type="entry name" value="Ribosomal_uL1_3-a/b-sand"/>
</dbReference>
<dbReference type="Gene3D" id="3.40.50.790">
    <property type="match status" value="1"/>
</dbReference>
<dbReference type="Pfam" id="PF00687">
    <property type="entry name" value="Ribosomal_L1"/>
    <property type="match status" value="1"/>
</dbReference>
<comment type="caution">
    <text evidence="5">The sequence shown here is derived from an EMBL/GenBank/DDBJ whole genome shotgun (WGS) entry which is preliminary data.</text>
</comment>
<dbReference type="EMBL" id="JAEHOE010000001">
    <property type="protein sequence ID" value="KAG2501889.1"/>
    <property type="molecule type" value="Genomic_DNA"/>
</dbReference>
<keyword evidence="6" id="KW-1185">Reference proteome</keyword>
<dbReference type="CDD" id="cd00403">
    <property type="entry name" value="Ribosomal_L1"/>
    <property type="match status" value="1"/>
</dbReference>
<dbReference type="Gene3D" id="3.30.190.20">
    <property type="match status" value="1"/>
</dbReference>
<dbReference type="Proteomes" id="UP000612055">
    <property type="component" value="Unassembled WGS sequence"/>
</dbReference>
<evidence type="ECO:0000313" key="5">
    <source>
        <dbReference type="EMBL" id="KAG2501889.1"/>
    </source>
</evidence>
<dbReference type="InterPro" id="IPR023674">
    <property type="entry name" value="Ribosomal_uL1-like"/>
</dbReference>
<evidence type="ECO:0000256" key="2">
    <source>
        <dbReference type="ARBA" id="ARBA00022980"/>
    </source>
</evidence>
<protein>
    <recommendedName>
        <fullName evidence="4">CL1</fullName>
    </recommendedName>
</protein>
<comment type="similarity">
    <text evidence="1">Belongs to the universal ribosomal protein uL1 family.</text>
</comment>
<dbReference type="GO" id="GO:1990904">
    <property type="term" value="C:ribonucleoprotein complex"/>
    <property type="evidence" value="ECO:0007669"/>
    <property type="project" value="UniProtKB-KW"/>
</dbReference>
<evidence type="ECO:0000256" key="1">
    <source>
        <dbReference type="ARBA" id="ARBA00010531"/>
    </source>
</evidence>
<keyword evidence="2" id="KW-0689">Ribosomal protein</keyword>
<evidence type="ECO:0000256" key="3">
    <source>
        <dbReference type="ARBA" id="ARBA00023274"/>
    </source>
</evidence>
<sequence length="295" mass="30304">MILPVTVARTKRQPMELTQAVQELLDGLTPTQRSSHSVEVAMRLALDPRRSDHLVRGSALLPHGTGKRVRVVVFAKGAAAEEAREAGADIIGDEELISAIVSSGGEAIAFDRLIATPDFMKPLARAGKVLGPKGLMPNPKMGTLTNDVARAVAEMRRGRLDFRIGRDACMRASVGRAAMPPQQLVANIGALVAALIEAKPKAIGGQAGAAAGAAAAAPAAAAEGASVAEAALPPPDALDGYVRTFQIKTTYSEPLPVSFESLVASIAAYRAALGTDTATTGAGAKATTGAEQEGK</sequence>
<organism evidence="5 6">
    <name type="scientific">Edaphochlamys debaryana</name>
    <dbReference type="NCBI Taxonomy" id="47281"/>
    <lineage>
        <taxon>Eukaryota</taxon>
        <taxon>Viridiplantae</taxon>
        <taxon>Chlorophyta</taxon>
        <taxon>core chlorophytes</taxon>
        <taxon>Chlorophyceae</taxon>
        <taxon>CS clade</taxon>
        <taxon>Chlamydomonadales</taxon>
        <taxon>Chlamydomonadales incertae sedis</taxon>
        <taxon>Edaphochlamys</taxon>
    </lineage>
</organism>
<name>A0A835YQA4_9CHLO</name>